<reference evidence="3 4" key="1">
    <citation type="submission" date="2015-09" db="EMBL/GenBank/DDBJ databases">
        <title>Trachymyrmex zeteki WGS genome.</title>
        <authorList>
            <person name="Nygaard S."/>
            <person name="Hu H."/>
            <person name="Boomsma J."/>
            <person name="Zhang G."/>
        </authorList>
    </citation>
    <scope>NUCLEOTIDE SEQUENCE [LARGE SCALE GENOMIC DNA]</scope>
    <source>
        <strain evidence="3">Tzet28-1</strain>
        <tissue evidence="3">Whole body</tissue>
    </source>
</reference>
<protein>
    <submittedName>
        <fullName evidence="3">Uncharacterized protein</fullName>
    </submittedName>
</protein>
<dbReference type="AlphaFoldDB" id="A0A151WGU4"/>
<keyword evidence="2" id="KW-0472">Membrane</keyword>
<feature type="transmembrane region" description="Helical" evidence="2">
    <location>
        <begin position="196"/>
        <end position="216"/>
    </location>
</feature>
<keyword evidence="2" id="KW-0812">Transmembrane</keyword>
<dbReference type="Proteomes" id="UP000075809">
    <property type="component" value="Unassembled WGS sequence"/>
</dbReference>
<keyword evidence="2" id="KW-1133">Transmembrane helix</keyword>
<evidence type="ECO:0000256" key="2">
    <source>
        <dbReference type="SAM" id="Phobius"/>
    </source>
</evidence>
<name>A0A151WGU4_9HYME</name>
<accession>A0A151WGU4</accession>
<feature type="transmembrane region" description="Helical" evidence="2">
    <location>
        <begin position="173"/>
        <end position="190"/>
    </location>
</feature>
<evidence type="ECO:0000313" key="3">
    <source>
        <dbReference type="EMBL" id="KYQ47059.1"/>
    </source>
</evidence>
<feature type="transmembrane region" description="Helical" evidence="2">
    <location>
        <begin position="122"/>
        <end position="143"/>
    </location>
</feature>
<organism evidence="3 4">
    <name type="scientific">Mycetomoellerius zeteki</name>
    <dbReference type="NCBI Taxonomy" id="64791"/>
    <lineage>
        <taxon>Eukaryota</taxon>
        <taxon>Metazoa</taxon>
        <taxon>Ecdysozoa</taxon>
        <taxon>Arthropoda</taxon>
        <taxon>Hexapoda</taxon>
        <taxon>Insecta</taxon>
        <taxon>Pterygota</taxon>
        <taxon>Neoptera</taxon>
        <taxon>Endopterygota</taxon>
        <taxon>Hymenoptera</taxon>
        <taxon>Apocrita</taxon>
        <taxon>Aculeata</taxon>
        <taxon>Formicoidea</taxon>
        <taxon>Formicidae</taxon>
        <taxon>Myrmicinae</taxon>
        <taxon>Mycetomoellerius</taxon>
    </lineage>
</organism>
<gene>
    <name evidence="3" type="ORF">ALC60_13916</name>
</gene>
<dbReference type="OrthoDB" id="10029527at2759"/>
<feature type="transmembrane region" description="Helical" evidence="2">
    <location>
        <begin position="96"/>
        <end position="116"/>
    </location>
</feature>
<evidence type="ECO:0000313" key="4">
    <source>
        <dbReference type="Proteomes" id="UP000075809"/>
    </source>
</evidence>
<dbReference type="STRING" id="64791.A0A151WGU4"/>
<dbReference type="EMBL" id="KQ983145">
    <property type="protein sequence ID" value="KYQ47059.1"/>
    <property type="molecule type" value="Genomic_DNA"/>
</dbReference>
<feature type="region of interest" description="Disordered" evidence="1">
    <location>
        <begin position="329"/>
        <end position="364"/>
    </location>
</feature>
<sequence length="377" mass="43624">MQSDPETMERLGAWDRRVQAGRRFLDRAIEWLFWDVWYWMYRRAMGIEGNPPSQEKTSASSSDSDMYSTGFMRCRNEMCRYFTAFEKTMLWTGKTFFVNLCLFIVLVMTFWIYTLMGMASPILPYKLAGVYCASQLIFTLKFVDSLVPAVDRRDCCGLHWTWMALQKLRTEKPGLHCLALCLMALLIWFLEHIHMSTMYFMYCSILLVSLILRFPIKQFDKARDYFMLHKDWKYDSDIEDDEFLPVVTEANLLVLTRVGETGDHSPTPTSVQSDTPNDSFYDENFLEILQKIEFHLPLHEEGSTDGVELSEPELSVGENDAEEDGIKFQTGHFKKSSSSSSEEEVFDAKKIAASSDESNGDSDFEVIDKEEIAKIKI</sequence>
<dbReference type="KEGG" id="mzt:108730213"/>
<evidence type="ECO:0000256" key="1">
    <source>
        <dbReference type="SAM" id="MobiDB-lite"/>
    </source>
</evidence>
<proteinExistence type="predicted"/>
<keyword evidence="4" id="KW-1185">Reference proteome</keyword>